<keyword evidence="7" id="KW-1185">Reference proteome</keyword>
<name>A0A8T0BEY5_SILME</name>
<evidence type="ECO:0000256" key="5">
    <source>
        <dbReference type="SAM" id="SignalP"/>
    </source>
</evidence>
<accession>A0A8T0BEY5</accession>
<evidence type="ECO:0000313" key="6">
    <source>
        <dbReference type="EMBL" id="KAF7704000.1"/>
    </source>
</evidence>
<reference evidence="6" key="1">
    <citation type="submission" date="2020-08" db="EMBL/GenBank/DDBJ databases">
        <title>Chromosome-level assembly of Southern catfish (Silurus meridionalis) provides insights into visual adaptation to the nocturnal and benthic lifestyles.</title>
        <authorList>
            <person name="Zhang Y."/>
            <person name="Wang D."/>
            <person name="Peng Z."/>
        </authorList>
    </citation>
    <scope>NUCLEOTIDE SEQUENCE</scope>
    <source>
        <strain evidence="6">SWU-2019-XX</strain>
        <tissue evidence="6">Muscle</tissue>
    </source>
</reference>
<evidence type="ECO:0000256" key="1">
    <source>
        <dbReference type="ARBA" id="ARBA00004613"/>
    </source>
</evidence>
<dbReference type="AlphaFoldDB" id="A0A8T0BEY5"/>
<comment type="similarity">
    <text evidence="2">Belongs to the IL-17 family.</text>
</comment>
<feature type="signal peptide" evidence="5">
    <location>
        <begin position="1"/>
        <end position="22"/>
    </location>
</feature>
<dbReference type="GO" id="GO:0005125">
    <property type="term" value="F:cytokine activity"/>
    <property type="evidence" value="ECO:0007669"/>
    <property type="project" value="InterPro"/>
</dbReference>
<proteinExistence type="inferred from homology"/>
<feature type="chain" id="PRO_5035822779" evidence="5">
    <location>
        <begin position="23"/>
        <end position="136"/>
    </location>
</feature>
<sequence>MRLKRTVVFCWVCVLMPCFINSASDQMTICNVKLINTRDMPKTMKGNGNINNRSLSAWNWIPHTSAHRIPGVMFEAECQSHHCTHPNAYHHTELNSIPIYSNTLVLMQDPRNRKCFSVKFQRVTVGCTCVWAKSSP</sequence>
<dbReference type="SUPFAM" id="SSF57501">
    <property type="entry name" value="Cystine-knot cytokines"/>
    <property type="match status" value="1"/>
</dbReference>
<protein>
    <submittedName>
        <fullName evidence="6">Uncharacterized protein</fullName>
    </submittedName>
</protein>
<comment type="subcellular location">
    <subcellularLocation>
        <location evidence="1">Secreted</location>
    </subcellularLocation>
</comment>
<dbReference type="GO" id="GO:0005576">
    <property type="term" value="C:extracellular region"/>
    <property type="evidence" value="ECO:0007669"/>
    <property type="project" value="UniProtKB-SubCell"/>
</dbReference>
<evidence type="ECO:0000256" key="3">
    <source>
        <dbReference type="ARBA" id="ARBA00022525"/>
    </source>
</evidence>
<organism evidence="6 7">
    <name type="scientific">Silurus meridionalis</name>
    <name type="common">Southern catfish</name>
    <name type="synonym">Silurus soldatovi meridionalis</name>
    <dbReference type="NCBI Taxonomy" id="175797"/>
    <lineage>
        <taxon>Eukaryota</taxon>
        <taxon>Metazoa</taxon>
        <taxon>Chordata</taxon>
        <taxon>Craniata</taxon>
        <taxon>Vertebrata</taxon>
        <taxon>Euteleostomi</taxon>
        <taxon>Actinopterygii</taxon>
        <taxon>Neopterygii</taxon>
        <taxon>Teleostei</taxon>
        <taxon>Ostariophysi</taxon>
        <taxon>Siluriformes</taxon>
        <taxon>Siluridae</taxon>
        <taxon>Silurus</taxon>
    </lineage>
</organism>
<evidence type="ECO:0000313" key="7">
    <source>
        <dbReference type="Proteomes" id="UP000606274"/>
    </source>
</evidence>
<keyword evidence="4 5" id="KW-0732">Signal</keyword>
<dbReference type="Proteomes" id="UP000606274">
    <property type="component" value="Unassembled WGS sequence"/>
</dbReference>
<evidence type="ECO:0000256" key="2">
    <source>
        <dbReference type="ARBA" id="ARBA00007236"/>
    </source>
</evidence>
<gene>
    <name evidence="6" type="ORF">HF521_021072</name>
</gene>
<dbReference type="OrthoDB" id="6093351at2759"/>
<dbReference type="InterPro" id="IPR010345">
    <property type="entry name" value="IL-17_fam"/>
</dbReference>
<dbReference type="Pfam" id="PF06083">
    <property type="entry name" value="IL17"/>
    <property type="match status" value="1"/>
</dbReference>
<dbReference type="InterPro" id="IPR029034">
    <property type="entry name" value="Cystine-knot_cytokine"/>
</dbReference>
<dbReference type="EMBL" id="JABFDY010000008">
    <property type="protein sequence ID" value="KAF7704000.1"/>
    <property type="molecule type" value="Genomic_DNA"/>
</dbReference>
<evidence type="ECO:0000256" key="4">
    <source>
        <dbReference type="ARBA" id="ARBA00022729"/>
    </source>
</evidence>
<comment type="caution">
    <text evidence="6">The sequence shown here is derived from an EMBL/GenBank/DDBJ whole genome shotgun (WGS) entry which is preliminary data.</text>
</comment>
<keyword evidence="3" id="KW-0964">Secreted</keyword>
<dbReference type="Gene3D" id="2.10.90.10">
    <property type="entry name" value="Cystine-knot cytokines"/>
    <property type="match status" value="1"/>
</dbReference>